<evidence type="ECO:0000313" key="1">
    <source>
        <dbReference type="EMBL" id="NDY96298.1"/>
    </source>
</evidence>
<keyword evidence="2" id="KW-1185">Reference proteome</keyword>
<dbReference type="SUPFAM" id="SSF49464">
    <property type="entry name" value="Carboxypeptidase regulatory domain-like"/>
    <property type="match status" value="1"/>
</dbReference>
<protein>
    <recommendedName>
        <fullName evidence="3">Carboxypeptidase regulatory-like domain-containing protein</fullName>
    </recommendedName>
</protein>
<dbReference type="InterPro" id="IPR013783">
    <property type="entry name" value="Ig-like_fold"/>
</dbReference>
<dbReference type="SUPFAM" id="SSF49478">
    <property type="entry name" value="Cna protein B-type domain"/>
    <property type="match status" value="1"/>
</dbReference>
<dbReference type="GO" id="GO:0030246">
    <property type="term" value="F:carbohydrate binding"/>
    <property type="evidence" value="ECO:0007669"/>
    <property type="project" value="InterPro"/>
</dbReference>
<accession>A0A845UZU2</accession>
<dbReference type="RefSeq" id="WP_164211700.1">
    <property type="nucleotide sequence ID" value="NZ_JAAGSC010000042.1"/>
</dbReference>
<sequence length="446" mass="46120">MTFGGGLAGRVIDASEQQPEAGLAVEIYNALGALVAAPITDADGQFGVRGLAGGRYFARTRNSRGLVDEVFDGFSCTPFPCSTGLGTPLQVGGGLIEGINFALEAGSELNGTVTDQFSNPLPTGEVVLYDEQGREVKRGPITDGTWRLTGIANGTYFAVVLNGSGLIDELYQRLPCPGGRCDVTQGTPITVPQASAEPAGSDRTAREPGNGPLAFVLERGSRITGILLDPDGNPLANATVSFFNADGELVGSTQTDGLGEFISGAAFSAGDYYVATTDGEARGVTTGSFVNVAYREPDSLACPLSCDVTRGTAVSLDGQFDSSQLVLRVLDGGALSGRAVDGSDRGLVGAQIEIFDAQGRLVGLTSLGTDGNWEIDGLPDGGYTVVVRNDLVSNLDDVVVGAGFCDGDCDPSVDTVFTISGGEPDSDVDIILAREDVIFQSRFQAD</sequence>
<evidence type="ECO:0000313" key="2">
    <source>
        <dbReference type="Proteomes" id="UP000484885"/>
    </source>
</evidence>
<dbReference type="EMBL" id="JAAGSC010000042">
    <property type="protein sequence ID" value="NDY96298.1"/>
    <property type="molecule type" value="Genomic_DNA"/>
</dbReference>
<dbReference type="Gene3D" id="2.60.40.10">
    <property type="entry name" value="Immunoglobulins"/>
    <property type="match status" value="1"/>
</dbReference>
<dbReference type="InterPro" id="IPR008969">
    <property type="entry name" value="CarboxyPept-like_regulatory"/>
</dbReference>
<reference evidence="1 2" key="1">
    <citation type="submission" date="2020-02" db="EMBL/GenBank/DDBJ databases">
        <authorList>
            <person name="Zhang X.-Y."/>
        </authorList>
    </citation>
    <scope>NUCLEOTIDE SEQUENCE [LARGE SCALE GENOMIC DNA]</scope>
    <source>
        <strain evidence="1 2">C33</strain>
    </source>
</reference>
<evidence type="ECO:0008006" key="3">
    <source>
        <dbReference type="Google" id="ProtNLM"/>
    </source>
</evidence>
<dbReference type="Proteomes" id="UP000484885">
    <property type="component" value="Unassembled WGS sequence"/>
</dbReference>
<dbReference type="Gene3D" id="2.60.40.1120">
    <property type="entry name" value="Carboxypeptidase-like, regulatory domain"/>
    <property type="match status" value="1"/>
</dbReference>
<dbReference type="SUPFAM" id="SSF49452">
    <property type="entry name" value="Starch-binding domain-like"/>
    <property type="match status" value="1"/>
</dbReference>
<proteinExistence type="predicted"/>
<comment type="caution">
    <text evidence="1">The sequence shown here is derived from an EMBL/GenBank/DDBJ whole genome shotgun (WGS) entry which is preliminary data.</text>
</comment>
<gene>
    <name evidence="1" type="ORF">G3I74_11215</name>
</gene>
<dbReference type="InterPro" id="IPR013784">
    <property type="entry name" value="Carb-bd-like_fold"/>
</dbReference>
<dbReference type="AlphaFoldDB" id="A0A845UZU2"/>
<name>A0A845UZU2_9GAMM</name>
<organism evidence="1 2">
    <name type="scientific">Wenzhouxiangella limi</name>
    <dbReference type="NCBI Taxonomy" id="2707351"/>
    <lineage>
        <taxon>Bacteria</taxon>
        <taxon>Pseudomonadati</taxon>
        <taxon>Pseudomonadota</taxon>
        <taxon>Gammaproteobacteria</taxon>
        <taxon>Chromatiales</taxon>
        <taxon>Wenzhouxiangellaceae</taxon>
        <taxon>Wenzhouxiangella</taxon>
    </lineage>
</organism>